<name>A0ABW0JTV5_9GAMM</name>
<dbReference type="SUPFAM" id="SSF51905">
    <property type="entry name" value="FAD/NAD(P)-binding domain"/>
    <property type="match status" value="1"/>
</dbReference>
<dbReference type="PANTHER" id="PTHR43747">
    <property type="entry name" value="FAD-BINDING PROTEIN"/>
    <property type="match status" value="1"/>
</dbReference>
<dbReference type="RefSeq" id="WP_056081935.1">
    <property type="nucleotide sequence ID" value="NZ_JALBWS010000015.1"/>
</dbReference>
<dbReference type="InterPro" id="IPR036188">
    <property type="entry name" value="FAD/NAD-bd_sf"/>
</dbReference>
<dbReference type="GO" id="GO:0016491">
    <property type="term" value="F:oxidoreductase activity"/>
    <property type="evidence" value="ECO:0007669"/>
    <property type="project" value="UniProtKB-KW"/>
</dbReference>
<dbReference type="Proteomes" id="UP001596018">
    <property type="component" value="Unassembled WGS sequence"/>
</dbReference>
<sequence>MGNNRIRKVVIAGGGTAGWIAASALAYQLKDQIELTLVESSKIATVGVGEATVPPVRNFHRFMNIDEQEFLRAVAGTFKLAISFENFVRPGHRYIHPFGNTGKGTLVAGFQQYWLESVRRGMKSDLGNFSLEAMAALEDKFALTENPEINYAYHMDAALYVDFLRKKFERYGINRIEGMIKEVRQNPDSGYVEALVLDDGQVIEGDLFIDCTGFRGLLIEQTLKTGYEDWNHWLPCDRAIAVQTQSVDPSPVPYTRAIAHEAGWRWHIPVQHRVGCGLVYDSRYMSDDEARAKLLHDVGAEPVRDPWQVKFRTGRRLKAWNKNVVALGLASGFIEPLESTSIHLAMSAVMLLVELFPSEGIPDSLVKRYNDVCRGELEHVRDFITLHYHANQREEKMWKDCREMTLPDSLQIRIDAWRDRAHVWKDQGELFATTSWMHVLLGQEIMPNQHHPVTREISDADLRRLLDSIRGPIDRTLPLLPLQQEFIDRYCKSPDGIWDMHRLG</sequence>
<dbReference type="PANTHER" id="PTHR43747:SF4">
    <property type="entry name" value="FLAVIN-DEPENDENT TRYPTOPHAN HALOGENASE"/>
    <property type="match status" value="1"/>
</dbReference>
<keyword evidence="2" id="KW-1185">Reference proteome</keyword>
<accession>A0ABW0JTV5</accession>
<protein>
    <submittedName>
        <fullName evidence="1">Tryptophan halogenase family protein</fullName>
        <ecNumber evidence="1">1.14.19.-</ecNumber>
    </submittedName>
</protein>
<dbReference type="InterPro" id="IPR033856">
    <property type="entry name" value="Trp_halogen"/>
</dbReference>
<dbReference type="Gene3D" id="3.50.50.60">
    <property type="entry name" value="FAD/NAD(P)-binding domain"/>
    <property type="match status" value="1"/>
</dbReference>
<dbReference type="PIRSF" id="PIRSF011396">
    <property type="entry name" value="Trp_halogenase"/>
    <property type="match status" value="1"/>
</dbReference>
<dbReference type="EC" id="1.14.19.-" evidence="1"/>
<dbReference type="Pfam" id="PF04820">
    <property type="entry name" value="Trp_halogenase"/>
    <property type="match status" value="1"/>
</dbReference>
<proteinExistence type="predicted"/>
<gene>
    <name evidence="1" type="ORF">ACFPK0_03390</name>
</gene>
<dbReference type="InterPro" id="IPR050816">
    <property type="entry name" value="Flavin-dep_Halogenase_NPB"/>
</dbReference>
<evidence type="ECO:0000313" key="1">
    <source>
        <dbReference type="EMBL" id="MFC5439056.1"/>
    </source>
</evidence>
<comment type="caution">
    <text evidence="1">The sequence shown here is derived from an EMBL/GenBank/DDBJ whole genome shotgun (WGS) entry which is preliminary data.</text>
</comment>
<dbReference type="EMBL" id="JBHSMM010000001">
    <property type="protein sequence ID" value="MFC5439056.1"/>
    <property type="molecule type" value="Genomic_DNA"/>
</dbReference>
<evidence type="ECO:0000313" key="2">
    <source>
        <dbReference type="Proteomes" id="UP001596018"/>
    </source>
</evidence>
<dbReference type="InterPro" id="IPR006905">
    <property type="entry name" value="Flavin_halogenase"/>
</dbReference>
<reference evidence="2" key="1">
    <citation type="journal article" date="2019" name="Int. J. Syst. Evol. Microbiol.">
        <title>The Global Catalogue of Microorganisms (GCM) 10K type strain sequencing project: providing services to taxonomists for standard genome sequencing and annotation.</title>
        <authorList>
            <consortium name="The Broad Institute Genomics Platform"/>
            <consortium name="The Broad Institute Genome Sequencing Center for Infectious Disease"/>
            <person name="Wu L."/>
            <person name="Ma J."/>
        </authorList>
    </citation>
    <scope>NUCLEOTIDE SEQUENCE [LARGE SCALE GENOMIC DNA]</scope>
    <source>
        <strain evidence="2">KACC 12822</strain>
    </source>
</reference>
<organism evidence="1 2">
    <name type="scientific">Rhodanobacter ginsenosidimutans</name>
    <dbReference type="NCBI Taxonomy" id="490571"/>
    <lineage>
        <taxon>Bacteria</taxon>
        <taxon>Pseudomonadati</taxon>
        <taxon>Pseudomonadota</taxon>
        <taxon>Gammaproteobacteria</taxon>
        <taxon>Lysobacterales</taxon>
        <taxon>Rhodanobacteraceae</taxon>
        <taxon>Rhodanobacter</taxon>
    </lineage>
</organism>
<keyword evidence="1" id="KW-0560">Oxidoreductase</keyword>